<dbReference type="GO" id="GO:0005634">
    <property type="term" value="C:nucleus"/>
    <property type="evidence" value="ECO:0007669"/>
    <property type="project" value="TreeGrafter"/>
</dbReference>
<dbReference type="InterPro" id="IPR026680">
    <property type="entry name" value="CCDC137"/>
</dbReference>
<keyword evidence="2" id="KW-0812">Transmembrane</keyword>
<keyword evidence="2" id="KW-1133">Transmembrane helix</keyword>
<organism evidence="3 4">
    <name type="scientific">Cephus cinctus</name>
    <name type="common">Wheat stem sawfly</name>
    <dbReference type="NCBI Taxonomy" id="211228"/>
    <lineage>
        <taxon>Eukaryota</taxon>
        <taxon>Metazoa</taxon>
        <taxon>Ecdysozoa</taxon>
        <taxon>Arthropoda</taxon>
        <taxon>Hexapoda</taxon>
        <taxon>Insecta</taxon>
        <taxon>Pterygota</taxon>
        <taxon>Neoptera</taxon>
        <taxon>Endopterygota</taxon>
        <taxon>Hymenoptera</taxon>
        <taxon>Cephoidea</taxon>
        <taxon>Cephidae</taxon>
        <taxon>Cephus</taxon>
    </lineage>
</organism>
<dbReference type="Proteomes" id="UP000694920">
    <property type="component" value="Unplaced"/>
</dbReference>
<dbReference type="AlphaFoldDB" id="A0AAJ7RD32"/>
<proteinExistence type="predicted"/>
<dbReference type="PANTHER" id="PTHR21838">
    <property type="entry name" value="COILED-COIL DOMAIN-CONTAINING PROTEIN 137"/>
    <property type="match status" value="1"/>
</dbReference>
<dbReference type="PANTHER" id="PTHR21838:SF2">
    <property type="entry name" value="COILED-COIL DOMAIN-CONTAINING PROTEIN 137"/>
    <property type="match status" value="1"/>
</dbReference>
<keyword evidence="3" id="KW-1185">Reference proteome</keyword>
<dbReference type="RefSeq" id="XP_024938679.1">
    <property type="nucleotide sequence ID" value="XM_025082911.1"/>
</dbReference>
<accession>A0AAJ7RD32</accession>
<evidence type="ECO:0000256" key="2">
    <source>
        <dbReference type="SAM" id="Phobius"/>
    </source>
</evidence>
<feature type="compositionally biased region" description="Polar residues" evidence="1">
    <location>
        <begin position="286"/>
        <end position="295"/>
    </location>
</feature>
<keyword evidence="2" id="KW-0472">Membrane</keyword>
<feature type="region of interest" description="Disordered" evidence="1">
    <location>
        <begin position="195"/>
        <end position="226"/>
    </location>
</feature>
<dbReference type="GeneID" id="107265584"/>
<reference evidence="4" key="1">
    <citation type="submission" date="2025-08" db="UniProtKB">
        <authorList>
            <consortium name="RefSeq"/>
        </authorList>
    </citation>
    <scope>IDENTIFICATION</scope>
</reference>
<gene>
    <name evidence="4" type="primary">LOC107265584</name>
</gene>
<evidence type="ECO:0000313" key="4">
    <source>
        <dbReference type="RefSeq" id="XP_024938679.1"/>
    </source>
</evidence>
<feature type="region of interest" description="Disordered" evidence="1">
    <location>
        <begin position="285"/>
        <end position="309"/>
    </location>
</feature>
<feature type="compositionally biased region" description="Basic and acidic residues" evidence="1">
    <location>
        <begin position="296"/>
        <end position="309"/>
    </location>
</feature>
<name>A0AAJ7RD32_CEPCN</name>
<sequence length="333" mass="38263">MVRFVNKIVRLLYTFLMYFIYLHDLTASTMGRKIPGKKHRGVKDPAKQQARRFEELKTKINAPPKDVNEQAIPKSLARVIKLKEDVKSGKIRKVKKKRKKNKTGLIEVGKQVSKVIHPKARPDKVVPIFSQRPGEDGRAFLSRVSKETQAFLQETKFEKKYGVEVKRNLETGKIEGLTETPKNELDELAKLQMKHKNTKKKKKVSENEVKLTKAQKRKQKLEAKKEKKLQDNIDEFKIFEDKVEFGDIVHAPPELRIRPGKMEQINSAKSGKKDLLLNSLFKKDTVSSSKSNTVDRTGKRKDLPAAERRILDKQQSEVIAAYRKLKAQKSLGS</sequence>
<evidence type="ECO:0000313" key="3">
    <source>
        <dbReference type="Proteomes" id="UP000694920"/>
    </source>
</evidence>
<feature type="transmembrane region" description="Helical" evidence="2">
    <location>
        <begin position="12"/>
        <end position="30"/>
    </location>
</feature>
<protein>
    <submittedName>
        <fullName evidence="4">Coiled-coil domain-containing protein 137 isoform X1</fullName>
    </submittedName>
</protein>
<evidence type="ECO:0000256" key="1">
    <source>
        <dbReference type="SAM" id="MobiDB-lite"/>
    </source>
</evidence>